<proteinExistence type="inferred from homology"/>
<evidence type="ECO:0000256" key="3">
    <source>
        <dbReference type="ARBA" id="ARBA00006206"/>
    </source>
</evidence>
<dbReference type="GO" id="GO:0033499">
    <property type="term" value="P:galactose catabolic process via UDP-galactose, Leloir pathway"/>
    <property type="evidence" value="ECO:0007669"/>
    <property type="project" value="TreeGrafter"/>
</dbReference>
<evidence type="ECO:0000256" key="1">
    <source>
        <dbReference type="ARBA" id="ARBA00001614"/>
    </source>
</evidence>
<feature type="binding site" evidence="9">
    <location>
        <position position="253"/>
    </location>
    <ligand>
        <name>beta-D-galactose</name>
        <dbReference type="ChEBI" id="CHEBI:27667"/>
    </ligand>
</feature>
<keyword evidence="5 7" id="KW-0413">Isomerase</keyword>
<evidence type="ECO:0000256" key="9">
    <source>
        <dbReference type="PIRSR" id="PIRSR005096-2"/>
    </source>
</evidence>
<dbReference type="PANTHER" id="PTHR10091:SF0">
    <property type="entry name" value="GALACTOSE MUTAROTASE"/>
    <property type="match status" value="1"/>
</dbReference>
<dbReference type="GO" id="GO:0006006">
    <property type="term" value="P:glucose metabolic process"/>
    <property type="evidence" value="ECO:0007669"/>
    <property type="project" value="TreeGrafter"/>
</dbReference>
<dbReference type="OrthoDB" id="274691at2759"/>
<dbReference type="PANTHER" id="PTHR10091">
    <property type="entry name" value="ALDOSE-1-EPIMERASE"/>
    <property type="match status" value="1"/>
</dbReference>
<accession>A0A8H7BMI3</accession>
<reference evidence="12" key="1">
    <citation type="submission" date="2020-01" db="EMBL/GenBank/DDBJ databases">
        <title>Genome Sequencing of Three Apophysomyces-Like Fungal Strains Confirms a Novel Fungal Genus in the Mucoromycota with divergent Burkholderia-like Endosymbiotic Bacteria.</title>
        <authorList>
            <person name="Stajich J.E."/>
            <person name="Macias A.M."/>
            <person name="Carter-House D."/>
            <person name="Lovett B."/>
            <person name="Kasson L.R."/>
            <person name="Berry K."/>
            <person name="Grigoriev I."/>
            <person name="Chang Y."/>
            <person name="Spatafora J."/>
            <person name="Kasson M.T."/>
        </authorList>
    </citation>
    <scope>NUCLEOTIDE SEQUENCE</scope>
    <source>
        <strain evidence="12">NRRL A-21654</strain>
    </source>
</reference>
<evidence type="ECO:0000256" key="7">
    <source>
        <dbReference type="PIRNR" id="PIRNR005096"/>
    </source>
</evidence>
<feature type="binding site" evidence="10">
    <location>
        <begin position="79"/>
        <end position="80"/>
    </location>
    <ligand>
        <name>beta-D-galactose</name>
        <dbReference type="ChEBI" id="CHEBI:27667"/>
    </ligand>
</feature>
<dbReference type="InterPro" id="IPR018052">
    <property type="entry name" value="Ald1_epimerase_CS"/>
</dbReference>
<dbReference type="Pfam" id="PF01263">
    <property type="entry name" value="Aldose_epim"/>
    <property type="match status" value="1"/>
</dbReference>
<comment type="catalytic activity">
    <reaction evidence="1 7">
        <text>alpha-D-glucose = beta-D-glucose</text>
        <dbReference type="Rhea" id="RHEA:10264"/>
        <dbReference type="ChEBI" id="CHEBI:15903"/>
        <dbReference type="ChEBI" id="CHEBI:17925"/>
        <dbReference type="EC" id="5.1.3.3"/>
    </reaction>
</comment>
<keyword evidence="13" id="KW-1185">Reference proteome</keyword>
<dbReference type="InterPro" id="IPR047215">
    <property type="entry name" value="Galactose_mutarotase-like"/>
</dbReference>
<dbReference type="UniPathway" id="UPA00242"/>
<dbReference type="InterPro" id="IPR011013">
    <property type="entry name" value="Gal_mutarotase_sf_dom"/>
</dbReference>
<evidence type="ECO:0000313" key="13">
    <source>
        <dbReference type="Proteomes" id="UP000605846"/>
    </source>
</evidence>
<comment type="caution">
    <text evidence="12">The sequence shown here is derived from an EMBL/GenBank/DDBJ whole genome shotgun (WGS) entry which is preliminary data.</text>
</comment>
<dbReference type="InterPro" id="IPR008183">
    <property type="entry name" value="Aldose_1/G6P_1-epimerase"/>
</dbReference>
<dbReference type="GO" id="GO:0004034">
    <property type="term" value="F:aldose 1-epimerase activity"/>
    <property type="evidence" value="ECO:0007669"/>
    <property type="project" value="UniProtKB-EC"/>
</dbReference>
<dbReference type="Gene3D" id="2.70.98.10">
    <property type="match status" value="1"/>
</dbReference>
<feature type="region of interest" description="Disordered" evidence="11">
    <location>
        <begin position="319"/>
        <end position="340"/>
    </location>
</feature>
<evidence type="ECO:0000256" key="10">
    <source>
        <dbReference type="PIRSR" id="PIRSR005096-3"/>
    </source>
</evidence>
<dbReference type="CDD" id="cd09019">
    <property type="entry name" value="galactose_mutarotase_like"/>
    <property type="match status" value="1"/>
</dbReference>
<comment type="similarity">
    <text evidence="3 7">Belongs to the aldose epimerase family.</text>
</comment>
<dbReference type="Proteomes" id="UP000605846">
    <property type="component" value="Unassembled WGS sequence"/>
</dbReference>
<evidence type="ECO:0000256" key="8">
    <source>
        <dbReference type="PIRSR" id="PIRSR005096-1"/>
    </source>
</evidence>
<keyword evidence="6 7" id="KW-0119">Carbohydrate metabolism</keyword>
<dbReference type="EMBL" id="JABAYA010000051">
    <property type="protein sequence ID" value="KAF7727685.1"/>
    <property type="molecule type" value="Genomic_DNA"/>
</dbReference>
<dbReference type="InterPro" id="IPR014718">
    <property type="entry name" value="GH-type_carb-bd"/>
</dbReference>
<sequence>MPVTKLNLSESNGIDQYTLINEHKTLAVMVLNYGATITHILTPDKQGHVRDVVLGFDNYEDYKSTENPYFGAIIGRYANRIGNGQFTVDGQSYQLHINNGPNSLHGGLEGFDKKLWDVSILSENPASIQLQLISPDGDQSYPGTLVTQVTYTVTDKDELEIRYHATTDKDTVLNLTNHTYFNLSGLVLDPHVLSHQVSMSDEVKGFLKLDKDSLPTGEIGTWEEAPWMNFTGADAGRTIGKRLDKLSNTNGYDHPYVIHENYQIDTMEEPLRQAAIVYCPESGIELDFCTTEPCFQFYTGNFIPNNILEGTKAQEKTPIGPHSGFCFESQRPPDAPNKPQWRSSVLLQKSDVYGSKTVFTFRVRQQ</sequence>
<dbReference type="GO" id="GO:0030246">
    <property type="term" value="F:carbohydrate binding"/>
    <property type="evidence" value="ECO:0007669"/>
    <property type="project" value="InterPro"/>
</dbReference>
<name>A0A8H7BMI3_9FUNG</name>
<dbReference type="PROSITE" id="PS00545">
    <property type="entry name" value="ALDOSE_1_EPIMERASE"/>
    <property type="match status" value="1"/>
</dbReference>
<evidence type="ECO:0000256" key="4">
    <source>
        <dbReference type="ARBA" id="ARBA00013185"/>
    </source>
</evidence>
<evidence type="ECO:0000256" key="2">
    <source>
        <dbReference type="ARBA" id="ARBA00005028"/>
    </source>
</evidence>
<dbReference type="PIRSF" id="PIRSF005096">
    <property type="entry name" value="GALM"/>
    <property type="match status" value="1"/>
</dbReference>
<dbReference type="NCBIfam" id="NF008277">
    <property type="entry name" value="PRK11055.1"/>
    <property type="match status" value="1"/>
</dbReference>
<protein>
    <recommendedName>
        <fullName evidence="4 7">Aldose 1-epimerase</fullName>
        <ecNumber evidence="4 7">5.1.3.3</ecNumber>
    </recommendedName>
</protein>
<dbReference type="SUPFAM" id="SSF74650">
    <property type="entry name" value="Galactose mutarotase-like"/>
    <property type="match status" value="1"/>
</dbReference>
<evidence type="ECO:0000256" key="11">
    <source>
        <dbReference type="SAM" id="MobiDB-lite"/>
    </source>
</evidence>
<feature type="active site" description="Proton donor" evidence="8">
    <location>
        <position position="178"/>
    </location>
</feature>
<feature type="binding site" evidence="10">
    <location>
        <begin position="178"/>
        <end position="180"/>
    </location>
    <ligand>
        <name>beta-D-galactose</name>
        <dbReference type="ChEBI" id="CHEBI:27667"/>
    </ligand>
</feature>
<gene>
    <name evidence="12" type="ORF">EC973_007240</name>
</gene>
<dbReference type="AlphaFoldDB" id="A0A8H7BMI3"/>
<dbReference type="InterPro" id="IPR015443">
    <property type="entry name" value="Aldose_1-epimerase"/>
</dbReference>
<dbReference type="EC" id="5.1.3.3" evidence="4 7"/>
<evidence type="ECO:0000313" key="12">
    <source>
        <dbReference type="EMBL" id="KAF7727685.1"/>
    </source>
</evidence>
<comment type="pathway">
    <text evidence="2 7">Carbohydrate metabolism; hexose metabolism.</text>
</comment>
<evidence type="ECO:0000256" key="5">
    <source>
        <dbReference type="ARBA" id="ARBA00023235"/>
    </source>
</evidence>
<organism evidence="12 13">
    <name type="scientific">Apophysomyces ossiformis</name>
    <dbReference type="NCBI Taxonomy" id="679940"/>
    <lineage>
        <taxon>Eukaryota</taxon>
        <taxon>Fungi</taxon>
        <taxon>Fungi incertae sedis</taxon>
        <taxon>Mucoromycota</taxon>
        <taxon>Mucoromycotina</taxon>
        <taxon>Mucoromycetes</taxon>
        <taxon>Mucorales</taxon>
        <taxon>Mucorineae</taxon>
        <taxon>Mucoraceae</taxon>
        <taxon>Apophysomyces</taxon>
    </lineage>
</organism>
<evidence type="ECO:0000256" key="6">
    <source>
        <dbReference type="ARBA" id="ARBA00023277"/>
    </source>
</evidence>
<feature type="active site" description="Proton acceptor" evidence="8">
    <location>
        <position position="328"/>
    </location>
</feature>